<evidence type="ECO:0000313" key="1">
    <source>
        <dbReference type="EMBL" id="SOU89813.1"/>
    </source>
</evidence>
<sequence>MALKEVSKEVKETLKKQHGDKLKSLILPLDDFNIDELEVLAIIPKRSVVGQTMKFMQSDPKKGQEILVKNCLLTSKEEVVNDDGLFYAVAGLLMDLIPIRQGKFGKV</sequence>
<dbReference type="AlphaFoldDB" id="A0A2I2MBA0"/>
<dbReference type="Proteomes" id="UP000490060">
    <property type="component" value="Unassembled WGS sequence"/>
</dbReference>
<dbReference type="EMBL" id="OENE01000048">
    <property type="protein sequence ID" value="SOU89813.1"/>
    <property type="molecule type" value="Genomic_DNA"/>
</dbReference>
<reference evidence="1 2" key="1">
    <citation type="submission" date="2017-11" db="EMBL/GenBank/DDBJ databases">
        <authorList>
            <person name="Duchaud E."/>
        </authorList>
    </citation>
    <scope>NUCLEOTIDE SEQUENCE [LARGE SCALE GENOMIC DNA]</scope>
    <source>
        <strain evidence="1 2">TNO010</strain>
    </source>
</reference>
<protein>
    <submittedName>
        <fullName evidence="1">Uncharacterized protein</fullName>
    </submittedName>
</protein>
<evidence type="ECO:0000313" key="2">
    <source>
        <dbReference type="Proteomes" id="UP000490060"/>
    </source>
</evidence>
<dbReference type="RefSeq" id="WP_101907087.1">
    <property type="nucleotide sequence ID" value="NZ_JAFMUG010000002.1"/>
</dbReference>
<gene>
    <name evidence="1" type="ORF">TNO010_520202</name>
</gene>
<accession>A0A2I2MBA0</accession>
<proteinExistence type="predicted"/>
<name>A0A2I2MBA0_9FLAO</name>
<organism evidence="1 2">
    <name type="scientific">Tenacibaculum finnmarkense genomovar ulcerans</name>
    <dbReference type="NCBI Taxonomy" id="2781388"/>
    <lineage>
        <taxon>Bacteria</taxon>
        <taxon>Pseudomonadati</taxon>
        <taxon>Bacteroidota</taxon>
        <taxon>Flavobacteriia</taxon>
        <taxon>Flavobacteriales</taxon>
        <taxon>Flavobacteriaceae</taxon>
        <taxon>Tenacibaculum</taxon>
        <taxon>Tenacibaculum finnmarkense</taxon>
    </lineage>
</organism>